<keyword evidence="2" id="KW-0732">Signal</keyword>
<dbReference type="PROSITE" id="PS00194">
    <property type="entry name" value="THIOREDOXIN_1"/>
    <property type="match status" value="1"/>
</dbReference>
<dbReference type="PROSITE" id="PS51352">
    <property type="entry name" value="THIOREDOXIN_2"/>
    <property type="match status" value="1"/>
</dbReference>
<dbReference type="Gene3D" id="3.40.30.10">
    <property type="entry name" value="Glutaredoxin"/>
    <property type="match status" value="1"/>
</dbReference>
<dbReference type="EMBL" id="NRSD01000001">
    <property type="protein sequence ID" value="MBK1643451.1"/>
    <property type="molecule type" value="Genomic_DNA"/>
</dbReference>
<comment type="caution">
    <text evidence="4">The sequence shown here is derived from an EMBL/GenBank/DDBJ whole genome shotgun (WGS) entry which is preliminary data.</text>
</comment>
<dbReference type="Pfam" id="PF00578">
    <property type="entry name" value="AhpC-TSA"/>
    <property type="match status" value="1"/>
</dbReference>
<dbReference type="AlphaFoldDB" id="A0A9X0WF92"/>
<dbReference type="PANTHER" id="PTHR42852:SF13">
    <property type="entry name" value="PROTEIN DIPZ"/>
    <property type="match status" value="1"/>
</dbReference>
<reference evidence="4 5" key="1">
    <citation type="journal article" date="2020" name="Microorganisms">
        <title>Osmotic Adaptation and Compatible Solute Biosynthesis of Phototrophic Bacteria as Revealed from Genome Analyses.</title>
        <authorList>
            <person name="Imhoff J.F."/>
            <person name="Rahn T."/>
            <person name="Kunzel S."/>
            <person name="Keller A."/>
            <person name="Neulinger S.C."/>
        </authorList>
    </citation>
    <scope>NUCLEOTIDE SEQUENCE [LARGE SCALE GENOMIC DNA]</scope>
    <source>
        <strain evidence="4 5">DSM 21303</strain>
    </source>
</reference>
<dbReference type="InterPro" id="IPR036249">
    <property type="entry name" value="Thioredoxin-like_sf"/>
</dbReference>
<dbReference type="GO" id="GO:0015036">
    <property type="term" value="F:disulfide oxidoreductase activity"/>
    <property type="evidence" value="ECO:0007669"/>
    <property type="project" value="UniProtKB-ARBA"/>
</dbReference>
<name>A0A9X0WF92_9GAMM</name>
<gene>
    <name evidence="4" type="ORF">CKO25_02015</name>
</gene>
<evidence type="ECO:0000313" key="4">
    <source>
        <dbReference type="EMBL" id="MBK1643451.1"/>
    </source>
</evidence>
<organism evidence="4 5">
    <name type="scientific">Thiocapsa imhoffii</name>
    <dbReference type="NCBI Taxonomy" id="382777"/>
    <lineage>
        <taxon>Bacteria</taxon>
        <taxon>Pseudomonadati</taxon>
        <taxon>Pseudomonadota</taxon>
        <taxon>Gammaproteobacteria</taxon>
        <taxon>Chromatiales</taxon>
        <taxon>Chromatiaceae</taxon>
        <taxon>Thiocapsa</taxon>
    </lineage>
</organism>
<feature type="signal peptide" evidence="2">
    <location>
        <begin position="1"/>
        <end position="33"/>
    </location>
</feature>
<dbReference type="InterPro" id="IPR017937">
    <property type="entry name" value="Thioredoxin_CS"/>
</dbReference>
<evidence type="ECO:0000259" key="3">
    <source>
        <dbReference type="PROSITE" id="PS51352"/>
    </source>
</evidence>
<evidence type="ECO:0000256" key="1">
    <source>
        <dbReference type="ARBA" id="ARBA00023284"/>
    </source>
</evidence>
<sequence>MFAAPTACYRSAAVPTGVLLTLLLMISVAPVEAADPPPLTHRFKPIDEPIPAPPLRLPAVDGVVYDLAELQGRVVLVNFWATWCPPCRQEMPSMERLHRQLESRGLTILAVDVGEDADTVVAFTNQLEPAPTFPLLLDPDSRATQEWRVKGLPTSFVVDTEGKLVMRAEGGTEFDEPELIERLRTYLPTP</sequence>
<evidence type="ECO:0000256" key="2">
    <source>
        <dbReference type="SAM" id="SignalP"/>
    </source>
</evidence>
<dbReference type="PANTHER" id="PTHR42852">
    <property type="entry name" value="THIOL:DISULFIDE INTERCHANGE PROTEIN DSBE"/>
    <property type="match status" value="1"/>
</dbReference>
<dbReference type="CDD" id="cd02966">
    <property type="entry name" value="TlpA_like_family"/>
    <property type="match status" value="1"/>
</dbReference>
<dbReference type="InterPro" id="IPR050553">
    <property type="entry name" value="Thioredoxin_ResA/DsbE_sf"/>
</dbReference>
<dbReference type="InterPro" id="IPR013766">
    <property type="entry name" value="Thioredoxin_domain"/>
</dbReference>
<dbReference type="SUPFAM" id="SSF52833">
    <property type="entry name" value="Thioredoxin-like"/>
    <property type="match status" value="1"/>
</dbReference>
<dbReference type="Proteomes" id="UP001138802">
    <property type="component" value="Unassembled WGS sequence"/>
</dbReference>
<keyword evidence="5" id="KW-1185">Reference proteome</keyword>
<feature type="domain" description="Thioredoxin" evidence="3">
    <location>
        <begin position="46"/>
        <end position="188"/>
    </location>
</feature>
<dbReference type="InterPro" id="IPR000866">
    <property type="entry name" value="AhpC/TSA"/>
</dbReference>
<proteinExistence type="predicted"/>
<feature type="chain" id="PRO_5040838501" evidence="2">
    <location>
        <begin position="34"/>
        <end position="190"/>
    </location>
</feature>
<accession>A0A9X0WF92</accession>
<dbReference type="GO" id="GO:0016209">
    <property type="term" value="F:antioxidant activity"/>
    <property type="evidence" value="ECO:0007669"/>
    <property type="project" value="InterPro"/>
</dbReference>
<evidence type="ECO:0000313" key="5">
    <source>
        <dbReference type="Proteomes" id="UP001138802"/>
    </source>
</evidence>
<protein>
    <submittedName>
        <fullName evidence="4">Thioredoxin</fullName>
    </submittedName>
</protein>
<keyword evidence="1" id="KW-0676">Redox-active center</keyword>